<evidence type="ECO:0000313" key="1">
    <source>
        <dbReference type="EMBL" id="KAJ9110918.1"/>
    </source>
</evidence>
<organism evidence="1 2">
    <name type="scientific">Naganishia cerealis</name>
    <dbReference type="NCBI Taxonomy" id="610337"/>
    <lineage>
        <taxon>Eukaryota</taxon>
        <taxon>Fungi</taxon>
        <taxon>Dikarya</taxon>
        <taxon>Basidiomycota</taxon>
        <taxon>Agaricomycotina</taxon>
        <taxon>Tremellomycetes</taxon>
        <taxon>Filobasidiales</taxon>
        <taxon>Filobasidiaceae</taxon>
        <taxon>Naganishia</taxon>
    </lineage>
</organism>
<comment type="caution">
    <text evidence="1">The sequence shown here is derived from an EMBL/GenBank/DDBJ whole genome shotgun (WGS) entry which is preliminary data.</text>
</comment>
<reference evidence="1" key="1">
    <citation type="submission" date="2023-04" db="EMBL/GenBank/DDBJ databases">
        <title>Draft Genome sequencing of Naganishia species isolated from polar environments using Oxford Nanopore Technology.</title>
        <authorList>
            <person name="Leo P."/>
            <person name="Venkateswaran K."/>
        </authorList>
    </citation>
    <scope>NUCLEOTIDE SEQUENCE</scope>
    <source>
        <strain evidence="1">MNA-CCFEE 5261</strain>
    </source>
</reference>
<keyword evidence="2" id="KW-1185">Reference proteome</keyword>
<evidence type="ECO:0000313" key="2">
    <source>
        <dbReference type="Proteomes" id="UP001241377"/>
    </source>
</evidence>
<dbReference type="Proteomes" id="UP001241377">
    <property type="component" value="Unassembled WGS sequence"/>
</dbReference>
<gene>
    <name evidence="1" type="ORF">QFC19_001427</name>
</gene>
<name>A0ACC2WGP6_9TREE</name>
<proteinExistence type="predicted"/>
<protein>
    <submittedName>
        <fullName evidence="1">Uncharacterized protein</fullName>
    </submittedName>
</protein>
<accession>A0ACC2WGP6</accession>
<sequence length="656" mass="72969">MGDLRQTSSYRNASSLQSSDGFRFPIIQPSAPSLHIRRDGHLPACLNFQSQLEDGEIVEPSQFMDPSDVRPPSTKYTTAENELWGPGPTSNKGSFHGNSSSQIEAHVRTQAITDKYQDSARTRAKGKGKDLIVEYESDLSTEDAAWLANADGQDDYSHDSGTADEDALAQDGYMRTRQAAAIAAQSLVDLARGFGPLAGIEEQITESEAEEEAVAELVIEGDKFLTRDDEGSKLAEKLHLAEIMDGSTEETQRILRKYKNAQLFLEAMGATKAPPVPKTIIHGIRLVSKAKDKKSLPIPQDVYHELMKPEKMEVPYQSMIHLAGPITWAFPKKPIRKRKLPSKKQRPEDTYEKDGEERSESESDFDESRERKKARLSKKRWRQPHAAALPSTLTAELPVVPFSFALDSQGAILFGEDGCPLINPITSLPSDQSPPKRKGNRQVTFSSELNMYNSRAASHPLLQSEGQPQQLSQENMRRAVEFIHQQLQQQQERRENPENHVGFQLDPTLQAFLEQHNQDDQLVTSAKAMLEIPGVSEEQHPVLTHSESDAPQQESSLHLGAAMDDVQGLVIDADSSVLMANRRADMDPFSISPNMDTQTFDTLVAQVQQYQNGSPIPQSHRGFTGNELDAIFDVRSFNIAPDAQERSYDSAIDEAE</sequence>
<dbReference type="EMBL" id="JASBWR010000010">
    <property type="protein sequence ID" value="KAJ9110918.1"/>
    <property type="molecule type" value="Genomic_DNA"/>
</dbReference>